<evidence type="ECO:0000313" key="1">
    <source>
        <dbReference type="EMBL" id="KAF2105894.1"/>
    </source>
</evidence>
<dbReference type="AlphaFoldDB" id="A0A6A5YGQ5"/>
<dbReference type="OrthoDB" id="3786143at2759"/>
<accession>A0A6A5YGQ5</accession>
<reference evidence="1" key="1">
    <citation type="journal article" date="2020" name="Stud. Mycol.">
        <title>101 Dothideomycetes genomes: a test case for predicting lifestyles and emergence of pathogens.</title>
        <authorList>
            <person name="Haridas S."/>
            <person name="Albert R."/>
            <person name="Binder M."/>
            <person name="Bloem J."/>
            <person name="Labutti K."/>
            <person name="Salamov A."/>
            <person name="Andreopoulos B."/>
            <person name="Baker S."/>
            <person name="Barry K."/>
            <person name="Bills G."/>
            <person name="Bluhm B."/>
            <person name="Cannon C."/>
            <person name="Castanera R."/>
            <person name="Culley D."/>
            <person name="Daum C."/>
            <person name="Ezra D."/>
            <person name="Gonzalez J."/>
            <person name="Henrissat B."/>
            <person name="Kuo A."/>
            <person name="Liang C."/>
            <person name="Lipzen A."/>
            <person name="Lutzoni F."/>
            <person name="Magnuson J."/>
            <person name="Mondo S."/>
            <person name="Nolan M."/>
            <person name="Ohm R."/>
            <person name="Pangilinan J."/>
            <person name="Park H.-J."/>
            <person name="Ramirez L."/>
            <person name="Alfaro M."/>
            <person name="Sun H."/>
            <person name="Tritt A."/>
            <person name="Yoshinaga Y."/>
            <person name="Zwiers L.-H."/>
            <person name="Turgeon B."/>
            <person name="Goodwin S."/>
            <person name="Spatafora J."/>
            <person name="Crous P."/>
            <person name="Grigoriev I."/>
        </authorList>
    </citation>
    <scope>NUCLEOTIDE SEQUENCE</scope>
    <source>
        <strain evidence="1">CBS 627.86</strain>
    </source>
</reference>
<keyword evidence="2" id="KW-1185">Reference proteome</keyword>
<protein>
    <submittedName>
        <fullName evidence="1">Uncharacterized protein</fullName>
    </submittedName>
</protein>
<evidence type="ECO:0000313" key="2">
    <source>
        <dbReference type="Proteomes" id="UP000799770"/>
    </source>
</evidence>
<gene>
    <name evidence="1" type="ORF">BDV96DRAFT_591738</name>
</gene>
<dbReference type="EMBL" id="ML977369">
    <property type="protein sequence ID" value="KAF2105894.1"/>
    <property type="molecule type" value="Genomic_DNA"/>
</dbReference>
<proteinExistence type="predicted"/>
<name>A0A6A5YGQ5_9PLEO</name>
<sequence>MSLNFQIPATIDALRALSKDPYRLGQASGELLGMIPGMVNRHLSHDVHDPGLHKNMKPISKSIDTADLAQAVEAALTQLRTQDGVTTAFPHDSEVDRKQRKPRRKYVVLYTSQIEKVFQTRVAQLLKNMVDWTGKDNIDFNKGFDEGYTGLVVWNKYPTHNVALKAGEEKWGVWLRKACEQLERETSGHH</sequence>
<dbReference type="Proteomes" id="UP000799770">
    <property type="component" value="Unassembled WGS sequence"/>
</dbReference>
<organism evidence="1 2">
    <name type="scientific">Lophiotrema nucula</name>
    <dbReference type="NCBI Taxonomy" id="690887"/>
    <lineage>
        <taxon>Eukaryota</taxon>
        <taxon>Fungi</taxon>
        <taxon>Dikarya</taxon>
        <taxon>Ascomycota</taxon>
        <taxon>Pezizomycotina</taxon>
        <taxon>Dothideomycetes</taxon>
        <taxon>Pleosporomycetidae</taxon>
        <taxon>Pleosporales</taxon>
        <taxon>Lophiotremataceae</taxon>
        <taxon>Lophiotrema</taxon>
    </lineage>
</organism>